<evidence type="ECO:0000313" key="1">
    <source>
        <dbReference type="EMBL" id="BBI64775.1"/>
    </source>
</evidence>
<accession>A0A455UFB0</accession>
<dbReference type="Proteomes" id="UP000320231">
    <property type="component" value="Chromosome"/>
</dbReference>
<gene>
    <name evidence="1" type="ORF">HSBAA_60810</name>
</gene>
<reference evidence="1 2" key="1">
    <citation type="journal article" date="2019" name="Microbiol. Resour. Announc.">
        <title>Complete Genome Sequence of Halomonas sulfidaeris Strain Esulfide1 Isolated from a Metal Sulfide Rock at a Depth of 2,200 Meters, Obtained Using Nanopore Sequencing.</title>
        <authorList>
            <person name="Saito M."/>
            <person name="Nishigata A."/>
            <person name="Galipon J."/>
            <person name="Arakawa K."/>
        </authorList>
    </citation>
    <scope>NUCLEOTIDE SEQUENCE [LARGE SCALE GENOMIC DNA]</scope>
    <source>
        <strain evidence="1 2">ATCC BAA-803</strain>
    </source>
</reference>
<dbReference type="AlphaFoldDB" id="A0A455UFB0"/>
<evidence type="ECO:0000313" key="2">
    <source>
        <dbReference type="Proteomes" id="UP000320231"/>
    </source>
</evidence>
<proteinExistence type="predicted"/>
<dbReference type="KEGG" id="hsr:HSBAA_60810"/>
<organism evidence="1 2">
    <name type="scientific">Vreelandella sulfidaeris</name>
    <dbReference type="NCBI Taxonomy" id="115553"/>
    <lineage>
        <taxon>Bacteria</taxon>
        <taxon>Pseudomonadati</taxon>
        <taxon>Pseudomonadota</taxon>
        <taxon>Gammaproteobacteria</taxon>
        <taxon>Oceanospirillales</taxon>
        <taxon>Halomonadaceae</taxon>
        <taxon>Vreelandella</taxon>
    </lineage>
</organism>
<name>A0A455UFB0_9GAMM</name>
<protein>
    <submittedName>
        <fullName evidence="1">Uncharacterized protein</fullName>
    </submittedName>
</protein>
<dbReference type="EMBL" id="AP019514">
    <property type="protein sequence ID" value="BBI64775.1"/>
    <property type="molecule type" value="Genomic_DNA"/>
</dbReference>
<sequence>MGNGFNRTEPQWCRKRLFIIEKPHCLVTLVQHSLSVHKELAAPHGGLNGPGGTL</sequence>